<evidence type="ECO:0000256" key="1">
    <source>
        <dbReference type="SAM" id="MobiDB-lite"/>
    </source>
</evidence>
<accession>A0A8S1HKR1</accession>
<name>A0A8S1HKR1_9PELO</name>
<comment type="caution">
    <text evidence="2">The sequence shown here is derived from an EMBL/GenBank/DDBJ whole genome shotgun (WGS) entry which is preliminary data.</text>
</comment>
<feature type="compositionally biased region" description="Basic and acidic residues" evidence="1">
    <location>
        <begin position="31"/>
        <end position="41"/>
    </location>
</feature>
<evidence type="ECO:0000313" key="2">
    <source>
        <dbReference type="EMBL" id="CAD6195906.1"/>
    </source>
</evidence>
<dbReference type="AlphaFoldDB" id="A0A8S1HKR1"/>
<keyword evidence="3" id="KW-1185">Reference proteome</keyword>
<dbReference type="EMBL" id="CAJGYM010000062">
    <property type="protein sequence ID" value="CAD6195906.1"/>
    <property type="molecule type" value="Genomic_DNA"/>
</dbReference>
<proteinExistence type="predicted"/>
<evidence type="ECO:0000313" key="3">
    <source>
        <dbReference type="Proteomes" id="UP000835052"/>
    </source>
</evidence>
<dbReference type="Proteomes" id="UP000835052">
    <property type="component" value="Unassembled WGS sequence"/>
</dbReference>
<sequence length="141" mass="15037">MTSLEVKEASLDRTLTGPQATYQRLGLGLHRPPEGGEDRSQGIRLGSHSQPALAGDSASDSSGGVWCFEIGMSARHLKPQSVRFNAALGVRRRPASIPARVSTGIHPVTSLDLKPSPLAPLISFPCDLGTLQIWSVLDPFL</sequence>
<protein>
    <submittedName>
        <fullName evidence="2">Uncharacterized protein</fullName>
    </submittedName>
</protein>
<reference evidence="2" key="1">
    <citation type="submission" date="2020-10" db="EMBL/GenBank/DDBJ databases">
        <authorList>
            <person name="Kikuchi T."/>
        </authorList>
    </citation>
    <scope>NUCLEOTIDE SEQUENCE</scope>
    <source>
        <strain evidence="2">NKZ352</strain>
    </source>
</reference>
<feature type="region of interest" description="Disordered" evidence="1">
    <location>
        <begin position="25"/>
        <end position="62"/>
    </location>
</feature>
<organism evidence="2 3">
    <name type="scientific">Caenorhabditis auriculariae</name>
    <dbReference type="NCBI Taxonomy" id="2777116"/>
    <lineage>
        <taxon>Eukaryota</taxon>
        <taxon>Metazoa</taxon>
        <taxon>Ecdysozoa</taxon>
        <taxon>Nematoda</taxon>
        <taxon>Chromadorea</taxon>
        <taxon>Rhabditida</taxon>
        <taxon>Rhabditina</taxon>
        <taxon>Rhabditomorpha</taxon>
        <taxon>Rhabditoidea</taxon>
        <taxon>Rhabditidae</taxon>
        <taxon>Peloderinae</taxon>
        <taxon>Caenorhabditis</taxon>
    </lineage>
</organism>
<gene>
    <name evidence="2" type="ORF">CAUJ_LOCUS11824</name>
</gene>